<protein>
    <submittedName>
        <fullName evidence="1 3">Uncharacterized protein</fullName>
    </submittedName>
</protein>
<reference evidence="3" key="1">
    <citation type="submission" date="2016-06" db="UniProtKB">
        <authorList>
            <consortium name="WormBaseParasite"/>
        </authorList>
    </citation>
    <scope>IDENTIFICATION</scope>
</reference>
<dbReference type="Proteomes" id="UP000279833">
    <property type="component" value="Unassembled WGS sequence"/>
</dbReference>
<organism evidence="3">
    <name type="scientific">Schistosoma curassoni</name>
    <dbReference type="NCBI Taxonomy" id="6186"/>
    <lineage>
        <taxon>Eukaryota</taxon>
        <taxon>Metazoa</taxon>
        <taxon>Spiralia</taxon>
        <taxon>Lophotrochozoa</taxon>
        <taxon>Platyhelminthes</taxon>
        <taxon>Trematoda</taxon>
        <taxon>Digenea</taxon>
        <taxon>Strigeidida</taxon>
        <taxon>Schistosomatoidea</taxon>
        <taxon>Schistosomatidae</taxon>
        <taxon>Schistosoma</taxon>
    </lineage>
</organism>
<reference evidence="1 2" key="2">
    <citation type="submission" date="2018-11" db="EMBL/GenBank/DDBJ databases">
        <authorList>
            <consortium name="Pathogen Informatics"/>
        </authorList>
    </citation>
    <scope>NUCLEOTIDE SEQUENCE [LARGE SCALE GENOMIC DNA]</scope>
    <source>
        <strain evidence="1">Dakar</strain>
        <strain evidence="2">Dakar, Senegal</strain>
    </source>
</reference>
<accession>A0A183JU86</accession>
<dbReference type="AlphaFoldDB" id="A0A183JU86"/>
<gene>
    <name evidence="1" type="ORF">SCUD_LOCUS6277</name>
</gene>
<keyword evidence="2" id="KW-1185">Reference proteome</keyword>
<dbReference type="STRING" id="6186.A0A183JU86"/>
<evidence type="ECO:0000313" key="3">
    <source>
        <dbReference type="WBParaSite" id="SCUD_0000627701-mRNA-1"/>
    </source>
</evidence>
<proteinExistence type="predicted"/>
<name>A0A183JU86_9TREM</name>
<evidence type="ECO:0000313" key="1">
    <source>
        <dbReference type="EMBL" id="VDP02549.1"/>
    </source>
</evidence>
<evidence type="ECO:0000313" key="2">
    <source>
        <dbReference type="Proteomes" id="UP000279833"/>
    </source>
</evidence>
<dbReference type="WBParaSite" id="SCUD_0000627701-mRNA-1">
    <property type="protein sequence ID" value="SCUD_0000627701-mRNA-1"/>
    <property type="gene ID" value="SCUD_0000627701"/>
</dbReference>
<dbReference type="EMBL" id="UZAK01013159">
    <property type="protein sequence ID" value="VDP02549.1"/>
    <property type="molecule type" value="Genomic_DNA"/>
</dbReference>
<sequence>MLGKFDPKQWGHLILNVTTECQKTFARLNQRMESSQWCSLPELTNANGQVRFLKSLFICEQHMYISHCIRFDSS</sequence>